<gene>
    <name evidence="1" type="ORF">TL10_23395</name>
</gene>
<dbReference type="EMBL" id="JXST01000040">
    <property type="protein sequence ID" value="KIU14615.1"/>
    <property type="molecule type" value="Genomic_DNA"/>
</dbReference>
<keyword evidence="2" id="KW-1185">Reference proteome</keyword>
<comment type="caution">
    <text evidence="1">The sequence shown here is derived from an EMBL/GenBank/DDBJ whole genome shotgun (WGS) entry which is preliminary data.</text>
</comment>
<reference evidence="1 2" key="1">
    <citation type="submission" date="2015-01" db="EMBL/GenBank/DDBJ databases">
        <title>Genome sequence of Mycobacterium llatzerense and Mycobacterium immunogenum recovered from brain abscess.</title>
        <authorList>
            <person name="Greninger A.L."/>
            <person name="Langelier C."/>
            <person name="Cunningham G."/>
            <person name="Chiu C.Y."/>
            <person name="Miller S."/>
        </authorList>
    </citation>
    <scope>NUCLEOTIDE SEQUENCE [LARGE SCALE GENOMIC DNA]</scope>
    <source>
        <strain evidence="1 2">CLUC14</strain>
    </source>
</reference>
<dbReference type="AlphaFoldDB" id="A0A0D1L0R9"/>
<accession>A0A0D1L0R9</accession>
<evidence type="ECO:0000313" key="2">
    <source>
        <dbReference type="Proteomes" id="UP000032221"/>
    </source>
</evidence>
<sequence length="59" mass="6485">MVGGDGEVHIDCAAHARQLRQGLERPRNVGGDSDENVRFAARVDEFVARACRDCQSSQK</sequence>
<dbReference type="Proteomes" id="UP000032221">
    <property type="component" value="Unassembled WGS sequence"/>
</dbReference>
<evidence type="ECO:0000313" key="1">
    <source>
        <dbReference type="EMBL" id="KIU14615.1"/>
    </source>
</evidence>
<protein>
    <submittedName>
        <fullName evidence="1">Uncharacterized protein</fullName>
    </submittedName>
</protein>
<organism evidence="1 2">
    <name type="scientific">Mycolicibacterium llatzerense</name>
    <dbReference type="NCBI Taxonomy" id="280871"/>
    <lineage>
        <taxon>Bacteria</taxon>
        <taxon>Bacillati</taxon>
        <taxon>Actinomycetota</taxon>
        <taxon>Actinomycetes</taxon>
        <taxon>Mycobacteriales</taxon>
        <taxon>Mycobacteriaceae</taxon>
        <taxon>Mycolicibacterium</taxon>
    </lineage>
</organism>
<proteinExistence type="predicted"/>
<name>A0A0D1L0R9_9MYCO</name>